<keyword evidence="10" id="KW-1185">Reference proteome</keyword>
<reference evidence="9 10" key="1">
    <citation type="submission" date="2021-03" db="EMBL/GenBank/DDBJ databases">
        <title>Geobacter metallireducens gen. nov. sp. nov., a microorganism capable of coupling the complete oxidation of organic compounds to the reduction of iron and other metals.</title>
        <authorList>
            <person name="Li Y."/>
        </authorList>
    </citation>
    <scope>NUCLEOTIDE SEQUENCE [LARGE SCALE GENOMIC DNA]</scope>
    <source>
        <strain evidence="9 10">Jerry-YX</strain>
    </source>
</reference>
<keyword evidence="4" id="KW-0067">ATP-binding</keyword>
<dbReference type="EMBL" id="CP071382">
    <property type="protein sequence ID" value="QSV46778.1"/>
    <property type="molecule type" value="Genomic_DNA"/>
</dbReference>
<gene>
    <name evidence="9" type="primary">glnE</name>
    <name evidence="9" type="ORF">JZM60_05775</name>
</gene>
<feature type="domain" description="PII-uridylyltransferase/Glutamine-synthetase adenylyltransferase" evidence="8">
    <location>
        <begin position="913"/>
        <end position="1054"/>
    </location>
</feature>
<keyword evidence="1 9" id="KW-0808">Transferase</keyword>
<dbReference type="Gene3D" id="3.30.460.10">
    <property type="entry name" value="Beta Polymerase, domain 2"/>
    <property type="match status" value="2"/>
</dbReference>
<dbReference type="EC" id="2.7.7.89" evidence="9"/>
<evidence type="ECO:0000259" key="8">
    <source>
        <dbReference type="Pfam" id="PF08335"/>
    </source>
</evidence>
<feature type="domain" description="Glutamate-ammonia ligase adenylyltransferase repeated" evidence="7">
    <location>
        <begin position="102"/>
        <end position="359"/>
    </location>
</feature>
<evidence type="ECO:0000256" key="2">
    <source>
        <dbReference type="ARBA" id="ARBA00022695"/>
    </source>
</evidence>
<organism evidence="9 10">
    <name type="scientific">Geobacter benzoatilyticus</name>
    <dbReference type="NCBI Taxonomy" id="2815309"/>
    <lineage>
        <taxon>Bacteria</taxon>
        <taxon>Pseudomonadati</taxon>
        <taxon>Thermodesulfobacteriota</taxon>
        <taxon>Desulfuromonadia</taxon>
        <taxon>Geobacterales</taxon>
        <taxon>Geobacteraceae</taxon>
        <taxon>Geobacter</taxon>
    </lineage>
</organism>
<dbReference type="Proteomes" id="UP000663651">
    <property type="component" value="Chromosome"/>
</dbReference>
<keyword evidence="9" id="KW-0436">Ligase</keyword>
<dbReference type="GO" id="GO:0016874">
    <property type="term" value="F:ligase activity"/>
    <property type="evidence" value="ECO:0007669"/>
    <property type="project" value="UniProtKB-KW"/>
</dbReference>
<dbReference type="SUPFAM" id="SSF81593">
    <property type="entry name" value="Nucleotidyltransferase substrate binding subunit/domain"/>
    <property type="match status" value="2"/>
</dbReference>
<dbReference type="Gene3D" id="1.20.120.1510">
    <property type="match status" value="1"/>
</dbReference>
<dbReference type="GO" id="GO:0008882">
    <property type="term" value="F:[glutamate-ammonia-ligase] adenylyltransferase activity"/>
    <property type="evidence" value="ECO:0007669"/>
    <property type="project" value="UniProtKB-EC"/>
</dbReference>
<dbReference type="EC" id="2.7.7.42" evidence="9"/>
<evidence type="ECO:0000256" key="1">
    <source>
        <dbReference type="ARBA" id="ARBA00022679"/>
    </source>
</evidence>
<evidence type="ECO:0000256" key="3">
    <source>
        <dbReference type="ARBA" id="ARBA00022741"/>
    </source>
</evidence>
<dbReference type="Pfam" id="PF08335">
    <property type="entry name" value="GlnD_UR_UTase"/>
    <property type="match status" value="2"/>
</dbReference>
<feature type="domain" description="PII-uridylyltransferase/Glutamine-synthetase adenylyltransferase" evidence="8">
    <location>
        <begin position="381"/>
        <end position="522"/>
    </location>
</feature>
<accession>A0ABX7Q6V8</accession>
<proteinExistence type="inferred from homology"/>
<evidence type="ECO:0000259" key="7">
    <source>
        <dbReference type="Pfam" id="PF03710"/>
    </source>
</evidence>
<evidence type="ECO:0000256" key="4">
    <source>
        <dbReference type="ARBA" id="ARBA00022840"/>
    </source>
</evidence>
<dbReference type="PANTHER" id="PTHR30621">
    <property type="entry name" value="GLUTAMINE SYNTHETASE ADENYLYLTRANSFERASE"/>
    <property type="match status" value="1"/>
</dbReference>
<feature type="domain" description="Glutamate-ammonia ligase adenylyltransferase repeated" evidence="7">
    <location>
        <begin position="639"/>
        <end position="890"/>
    </location>
</feature>
<dbReference type="RefSeq" id="WP_207164557.1">
    <property type="nucleotide sequence ID" value="NZ_CP071382.1"/>
</dbReference>
<evidence type="ECO:0000313" key="9">
    <source>
        <dbReference type="EMBL" id="QSV46778.1"/>
    </source>
</evidence>
<keyword evidence="2 9" id="KW-0548">Nucleotidyltransferase</keyword>
<dbReference type="InterPro" id="IPR013546">
    <property type="entry name" value="PII_UdlTrfase/GS_AdlTrfase"/>
</dbReference>
<dbReference type="HAMAP" id="MF_00802">
    <property type="entry name" value="GlnE"/>
    <property type="match status" value="1"/>
</dbReference>
<sequence length="1066" mass="120375">MTHADSFACRLEDAIGTSPDIDNDQALVELLEEQGFVYAARSATNLRLLQHVFPDSLVIDVAVASLAAPQPDMALNGLERVSGVADRDEILAVCTRKESLLQLLTICGSSPFLVNILSRDPSFFHQVFAAKGIETGRSETGMLTQLRSLVPKETDYTILFPLLRRFKFMEILRIAARDLTGAATLEEVTAELSALAAATLQVAHDVARRKLVDEHGAPLMETPNGPREAEFTILGMGKFGGRELNFSSDIDLIYFYSSDQGETAGIPDGRGGMQGKIPLHAFFVKLGEMISKAVSQVTADGFVFRVDMGLRPEGKSGDMACSFHSAVTYYEYWGQSWERAAMLKARPVAGSIDLGNRILAAIEPFIYRKYLDYNLIEDMMSMKKKIDASLARQQEGELNIKLGRGGIREIEFFIQALQLVYAGKNPALRERNSLKALETLCDGRIIAEEDAGALADAYRFLRTVEHRIQVVQERQTHSLPKKDDEMLALARRCGYLRKDGLERFREVLEHHRGRISSIYGGLFLSRDEKLKEEVRPETYFFFDHSADPDLIKDMLAERRFENVDAAYANLLLLRDGPPRAHLTERSRRLLEQISPLLLQEIFASPDPDMALNNLERFLCAVGSRSSFYALLAENREILKLLVTLFATSELLTKIFIGHPELLDSLVSRTGASYLKHREAMEGELEGMLAAAEDYEERLDILRRYRNEEFLRIGLNDIYGKLGQSELTYQLTGLAEVCLTAACRMAKKELARFGKPMYLDSDGDLRQAHFAVVAMGKMGGNELNYHSDLDIIYIYDEQGETHGGDKQISNREYFAKLGQKIISILTTPTREGYVYKIDTRLRPSGNAGPLVTSLESFRNYHREEAQIWERQALTKARVVFGDERLRRQIEEVMRETVYGSGAEEPVRQEIHRLRTRMEVELAKETEGSYNIKTGRGGIVDIEFMVQYLQLCHGVNLPEIRSTNTLLALKAMRHCGVLTGDDSTALQAGYKFLRRLENRLRLIHDYSINDLGGPREYLDKLARRLGYDPKLRHPGDFLMREYEEITEAVRRIYERIMGGSESGEAQRG</sequence>
<dbReference type="CDD" id="cd05401">
    <property type="entry name" value="NT_GlnE_GlnD_like"/>
    <property type="match status" value="2"/>
</dbReference>
<dbReference type="Gene3D" id="1.20.120.330">
    <property type="entry name" value="Nucleotidyltransferases domain 2"/>
    <property type="match status" value="2"/>
</dbReference>
<dbReference type="NCBIfam" id="NF008292">
    <property type="entry name" value="PRK11072.1"/>
    <property type="match status" value="1"/>
</dbReference>
<dbReference type="InterPro" id="IPR043519">
    <property type="entry name" value="NT_sf"/>
</dbReference>
<evidence type="ECO:0000256" key="5">
    <source>
        <dbReference type="ARBA" id="ARBA00022842"/>
    </source>
</evidence>
<evidence type="ECO:0000256" key="6">
    <source>
        <dbReference type="ARBA" id="ARBA00023268"/>
    </source>
</evidence>
<dbReference type="GO" id="GO:0047388">
    <property type="term" value="F:[glutamine synthetase]-adenylyl-L-tyrosine phosphorylase activity"/>
    <property type="evidence" value="ECO:0007669"/>
    <property type="project" value="UniProtKB-EC"/>
</dbReference>
<dbReference type="SUPFAM" id="SSF81301">
    <property type="entry name" value="Nucleotidyltransferase"/>
    <property type="match status" value="2"/>
</dbReference>
<keyword evidence="6" id="KW-0511">Multifunctional enzyme</keyword>
<protein>
    <submittedName>
        <fullName evidence="9">Bifunctional [glutamate--ammonia ligase]-adenylyl-L-tyrosine phosphorylase/[glutamate--ammonia-ligase] adenylyltransferase</fullName>
        <ecNumber evidence="9">2.7.7.42</ecNumber>
        <ecNumber evidence="9">2.7.7.89</ecNumber>
    </submittedName>
</protein>
<keyword evidence="5" id="KW-0460">Magnesium</keyword>
<dbReference type="InterPro" id="IPR023057">
    <property type="entry name" value="GlnE"/>
</dbReference>
<dbReference type="InterPro" id="IPR005190">
    <property type="entry name" value="GlnE_rpt_dom"/>
</dbReference>
<dbReference type="Pfam" id="PF03710">
    <property type="entry name" value="GlnE"/>
    <property type="match status" value="2"/>
</dbReference>
<name>A0ABX7Q6V8_9BACT</name>
<dbReference type="PANTHER" id="PTHR30621:SF0">
    <property type="entry name" value="BIFUNCTIONAL GLUTAMINE SYNTHETASE ADENYLYLTRANSFERASE_ADENYLYL-REMOVING ENZYME"/>
    <property type="match status" value="1"/>
</dbReference>
<keyword evidence="3" id="KW-0547">Nucleotide-binding</keyword>
<evidence type="ECO:0000313" key="10">
    <source>
        <dbReference type="Proteomes" id="UP000663651"/>
    </source>
</evidence>